<evidence type="ECO:0000256" key="8">
    <source>
        <dbReference type="ARBA" id="ARBA00022824"/>
    </source>
</evidence>
<feature type="transmembrane region" description="Helical" evidence="13">
    <location>
        <begin position="50"/>
        <end position="68"/>
    </location>
</feature>
<keyword evidence="8" id="KW-0256">Endoplasmic reticulum</keyword>
<name>A0A1I7VFT1_LOALO</name>
<evidence type="ECO:0000256" key="13">
    <source>
        <dbReference type="SAM" id="Phobius"/>
    </source>
</evidence>
<dbReference type="PANTHER" id="PTHR21181:SF7">
    <property type="entry name" value="ER MEMBRANE PROTEIN COMPLEX SUBUNIT 5"/>
    <property type="match status" value="1"/>
</dbReference>
<organism evidence="14 15">
    <name type="scientific">Loa loa</name>
    <name type="common">Eye worm</name>
    <name type="synonym">Filaria loa</name>
    <dbReference type="NCBI Taxonomy" id="7209"/>
    <lineage>
        <taxon>Eukaryota</taxon>
        <taxon>Metazoa</taxon>
        <taxon>Ecdysozoa</taxon>
        <taxon>Nematoda</taxon>
        <taxon>Chromadorea</taxon>
        <taxon>Rhabditida</taxon>
        <taxon>Spirurina</taxon>
        <taxon>Spiruromorpha</taxon>
        <taxon>Filarioidea</taxon>
        <taxon>Onchocercidae</taxon>
        <taxon>Loa</taxon>
    </lineage>
</organism>
<keyword evidence="6 13" id="KW-0812">Transmembrane</keyword>
<keyword evidence="9 13" id="KW-1133">Transmembrane helix</keyword>
<evidence type="ECO:0000256" key="10">
    <source>
        <dbReference type="ARBA" id="ARBA00023128"/>
    </source>
</evidence>
<proteinExistence type="inferred from homology"/>
<evidence type="ECO:0000313" key="14">
    <source>
        <dbReference type="Proteomes" id="UP000095285"/>
    </source>
</evidence>
<dbReference type="Pfam" id="PF10270">
    <property type="entry name" value="MMgT"/>
    <property type="match status" value="1"/>
</dbReference>
<evidence type="ECO:0000256" key="9">
    <source>
        <dbReference type="ARBA" id="ARBA00022989"/>
    </source>
</evidence>
<comment type="similarity">
    <text evidence="12">Belongs to the NDUFAF6 family.</text>
</comment>
<dbReference type="AlphaFoldDB" id="A0A1I7VFT1"/>
<dbReference type="GO" id="GO:0005743">
    <property type="term" value="C:mitochondrial inner membrane"/>
    <property type="evidence" value="ECO:0007669"/>
    <property type="project" value="UniProtKB-SubCell"/>
</dbReference>
<keyword evidence="14" id="KW-1185">Reference proteome</keyword>
<dbReference type="eggNOG" id="KOG4411">
    <property type="taxonomic scope" value="Eukaryota"/>
</dbReference>
<reference evidence="14" key="1">
    <citation type="submission" date="2012-04" db="EMBL/GenBank/DDBJ databases">
        <title>The Genome Sequence of Loa loa.</title>
        <authorList>
            <consortium name="The Broad Institute Genome Sequencing Platform"/>
            <consortium name="Broad Institute Genome Sequencing Center for Infectious Disease"/>
            <person name="Nutman T.B."/>
            <person name="Fink D.L."/>
            <person name="Russ C."/>
            <person name="Young S."/>
            <person name="Zeng Q."/>
            <person name="Gargeya S."/>
            <person name="Alvarado L."/>
            <person name="Berlin A."/>
            <person name="Chapman S.B."/>
            <person name="Chen Z."/>
            <person name="Freedman E."/>
            <person name="Gellesch M."/>
            <person name="Goldberg J."/>
            <person name="Griggs A."/>
            <person name="Gujja S."/>
            <person name="Heilman E.R."/>
            <person name="Heiman D."/>
            <person name="Howarth C."/>
            <person name="Mehta T."/>
            <person name="Neiman D."/>
            <person name="Pearson M."/>
            <person name="Roberts A."/>
            <person name="Saif S."/>
            <person name="Shea T."/>
            <person name="Shenoy N."/>
            <person name="Sisk P."/>
            <person name="Stolte C."/>
            <person name="Sykes S."/>
            <person name="White J."/>
            <person name="Yandava C."/>
            <person name="Haas B."/>
            <person name="Henn M.R."/>
            <person name="Nusbaum C."/>
            <person name="Birren B."/>
        </authorList>
    </citation>
    <scope>NUCLEOTIDE SEQUENCE [LARGE SCALE GENOMIC DNA]</scope>
</reference>
<protein>
    <submittedName>
        <fullName evidence="15">Uncharacterized protein</fullName>
    </submittedName>
</protein>
<evidence type="ECO:0000256" key="4">
    <source>
        <dbReference type="ARBA" id="ARBA00006109"/>
    </source>
</evidence>
<dbReference type="STRING" id="7209.A0A1I7VFT1"/>
<evidence type="ECO:0000256" key="6">
    <source>
        <dbReference type="ARBA" id="ARBA00022692"/>
    </source>
</evidence>
<evidence type="ECO:0000256" key="1">
    <source>
        <dbReference type="ARBA" id="ARBA00004273"/>
    </source>
</evidence>
<evidence type="ECO:0000313" key="15">
    <source>
        <dbReference type="WBParaSite" id="EN70_2075"/>
    </source>
</evidence>
<dbReference type="GO" id="GO:0022890">
    <property type="term" value="F:inorganic cation transmembrane transporter activity"/>
    <property type="evidence" value="ECO:0007669"/>
    <property type="project" value="TreeGrafter"/>
</dbReference>
<evidence type="ECO:0000256" key="7">
    <source>
        <dbReference type="ARBA" id="ARBA00022792"/>
    </source>
</evidence>
<comment type="similarity">
    <text evidence="4">Belongs to the membrane magnesium transporter (TC 1.A.67) family.</text>
</comment>
<dbReference type="SUPFAM" id="SSF48576">
    <property type="entry name" value="Terpenoid synthases"/>
    <property type="match status" value="1"/>
</dbReference>
<accession>A0A1I7VFT1</accession>
<dbReference type="WBParaSite" id="EN70_2075">
    <property type="protein sequence ID" value="EN70_2075"/>
    <property type="gene ID" value="EN70_2075"/>
</dbReference>
<comment type="subunit">
    <text evidence="5">Component of the ER membrane protein complex (EMC).</text>
</comment>
<dbReference type="Proteomes" id="UP000095285">
    <property type="component" value="Unassembled WGS sequence"/>
</dbReference>
<comment type="subcellular location">
    <subcellularLocation>
        <location evidence="3">Early endosome membrane</location>
        <topology evidence="3">Multi-pass membrane protein</topology>
    </subcellularLocation>
    <subcellularLocation>
        <location evidence="2">Endoplasmic reticulum membrane</location>
        <topology evidence="2">Multi-pass membrane protein</topology>
    </subcellularLocation>
    <subcellularLocation>
        <location evidence="1">Mitochondrion inner membrane</location>
    </subcellularLocation>
</comment>
<dbReference type="InterPro" id="IPR008949">
    <property type="entry name" value="Isoprenoid_synthase_dom_sf"/>
</dbReference>
<evidence type="ECO:0000256" key="12">
    <source>
        <dbReference type="ARBA" id="ARBA00038273"/>
    </source>
</evidence>
<keyword evidence="11 13" id="KW-0472">Membrane</keyword>
<sequence length="463" mass="52534">MNPTSLPIFRGICLIGLISLLHCAYSAAQHRFYLRLTEQRFTQLPLDITIQTVVSLIAFIYSATYIAGEFQPIRSDLQNRTKSWDTVGNCPSFYTFDHRAKTLSPSCSDSRQQYCDSSPGPSSSAIQDGELFRCDSAIYIGNGNDLCGKSPIKNGRSSQRCPQLKPPSKKVINEALHQCLQITRERDYTNYVAGLVMPSKIQPALFTLLAFNAELAVIRDQVVRNSGISGIYRLQFWRDTLDVLYGQTKGPLPRQPVAIALSLFGHRFDEHLLRNLITARQKTLGDRPFESLDDVKKYGIETTGSITQLVMHLLSGAHEANEIPLSEEAIQAIESMSHAVSVITLIRSMMPLLARGIFLLPNDLMEKYQLSADDIFWNKKQNALRDLAKELTNIAEEELLKSRQYRESIEPNLRLALMASGATLDHLVKTLHESNYNLLNTRLQRGYDLLAWRFWWRKFLGRY</sequence>
<reference evidence="15" key="2">
    <citation type="submission" date="2016-11" db="UniProtKB">
        <authorList>
            <consortium name="WormBaseParasite"/>
        </authorList>
    </citation>
    <scope>IDENTIFICATION</scope>
</reference>
<dbReference type="GO" id="GO:0072546">
    <property type="term" value="C:EMC complex"/>
    <property type="evidence" value="ECO:0007669"/>
    <property type="project" value="TreeGrafter"/>
</dbReference>
<dbReference type="eggNOG" id="KOG3918">
    <property type="taxonomic scope" value="Eukaryota"/>
</dbReference>
<evidence type="ECO:0000256" key="2">
    <source>
        <dbReference type="ARBA" id="ARBA00004477"/>
    </source>
</evidence>
<dbReference type="GO" id="GO:0005886">
    <property type="term" value="C:plasma membrane"/>
    <property type="evidence" value="ECO:0007669"/>
    <property type="project" value="TreeGrafter"/>
</dbReference>
<evidence type="ECO:0000256" key="3">
    <source>
        <dbReference type="ARBA" id="ARBA00004520"/>
    </source>
</evidence>
<keyword evidence="7" id="KW-0999">Mitochondrion inner membrane</keyword>
<dbReference type="InterPro" id="IPR002060">
    <property type="entry name" value="Squ/phyt_synthse"/>
</dbReference>
<evidence type="ECO:0000256" key="11">
    <source>
        <dbReference type="ARBA" id="ARBA00023136"/>
    </source>
</evidence>
<dbReference type="GO" id="GO:0005794">
    <property type="term" value="C:Golgi apparatus"/>
    <property type="evidence" value="ECO:0007669"/>
    <property type="project" value="TreeGrafter"/>
</dbReference>
<dbReference type="PANTHER" id="PTHR21181">
    <property type="match status" value="1"/>
</dbReference>
<dbReference type="InterPro" id="IPR018937">
    <property type="entry name" value="MMgT"/>
</dbReference>
<evidence type="ECO:0000256" key="5">
    <source>
        <dbReference type="ARBA" id="ARBA00011276"/>
    </source>
</evidence>
<dbReference type="Gene3D" id="1.10.600.10">
    <property type="entry name" value="Farnesyl Diphosphate Synthase"/>
    <property type="match status" value="1"/>
</dbReference>
<dbReference type="GO" id="GO:0031901">
    <property type="term" value="C:early endosome membrane"/>
    <property type="evidence" value="ECO:0007669"/>
    <property type="project" value="UniProtKB-SubCell"/>
</dbReference>
<keyword evidence="10" id="KW-0496">Mitochondrion</keyword>
<dbReference type="Pfam" id="PF00494">
    <property type="entry name" value="SQS_PSY"/>
    <property type="match status" value="1"/>
</dbReference>